<protein>
    <submittedName>
        <fullName evidence="1">Uncharacterized protein</fullName>
    </submittedName>
</protein>
<accession>A0A444EQ72</accession>
<organism evidence="1">
    <name type="scientific">Ensete ventricosum</name>
    <name type="common">Abyssinian banana</name>
    <name type="synonym">Musa ensete</name>
    <dbReference type="NCBI Taxonomy" id="4639"/>
    <lineage>
        <taxon>Eukaryota</taxon>
        <taxon>Viridiplantae</taxon>
        <taxon>Streptophyta</taxon>
        <taxon>Embryophyta</taxon>
        <taxon>Tracheophyta</taxon>
        <taxon>Spermatophyta</taxon>
        <taxon>Magnoliopsida</taxon>
        <taxon>Liliopsida</taxon>
        <taxon>Zingiberales</taxon>
        <taxon>Musaceae</taxon>
        <taxon>Ensete</taxon>
    </lineage>
</organism>
<name>A0A444EQ72_ENSVE</name>
<dbReference type="Proteomes" id="UP000290560">
    <property type="component" value="Unassembled WGS sequence"/>
</dbReference>
<proteinExistence type="predicted"/>
<evidence type="ECO:0000313" key="1">
    <source>
        <dbReference type="EMBL" id="RZR71258.1"/>
    </source>
</evidence>
<dbReference type="AlphaFoldDB" id="A0A444EQ72"/>
<reference evidence="1" key="1">
    <citation type="journal article" date="2018" name="Data Brief">
        <title>Genome sequence data from 17 accessions of Ensete ventricosum, a staple food crop for millions in Ethiopia.</title>
        <authorList>
            <person name="Yemataw Z."/>
            <person name="Muzemil S."/>
            <person name="Ambachew D."/>
            <person name="Tripathi L."/>
            <person name="Tesfaye K."/>
            <person name="Chala A."/>
            <person name="Farbos A."/>
            <person name="O'Neill P."/>
            <person name="Moore K."/>
            <person name="Grant M."/>
            <person name="Studholme D.J."/>
        </authorList>
    </citation>
    <scope>NUCLEOTIDE SEQUENCE [LARGE SCALE GENOMIC DNA]</scope>
    <source>
        <tissue evidence="1">Leaf</tissue>
    </source>
</reference>
<dbReference type="EMBL" id="KV875510">
    <property type="protein sequence ID" value="RZR71258.1"/>
    <property type="molecule type" value="Genomic_DNA"/>
</dbReference>
<sequence>MIRVTLLDRWCTNHYHPFNPNPLPTHLPKLGLTIAQRLGPSIGCHGRQLHRLIFFLRSEVDEGPFRYAVGKLGGHAKLLGEVISTIPVTGILGLLCLTFAYSIIIITLCFLQKLGSLHSLSSKSAAALRFSFHTTAVTEEVKTALSMVAT</sequence>
<gene>
    <name evidence="1" type="ORF">BHM03_00004259</name>
</gene>